<reference evidence="2 3" key="1">
    <citation type="journal article" date="2016" name="Nat. Commun.">
        <title>Thousands of microbial genomes shed light on interconnected biogeochemical processes in an aquifer system.</title>
        <authorList>
            <person name="Anantharaman K."/>
            <person name="Brown C.T."/>
            <person name="Hug L.A."/>
            <person name="Sharon I."/>
            <person name="Castelle C.J."/>
            <person name="Probst A.J."/>
            <person name="Thomas B.C."/>
            <person name="Singh A."/>
            <person name="Wilkins M.J."/>
            <person name="Karaoz U."/>
            <person name="Brodie E.L."/>
            <person name="Williams K.H."/>
            <person name="Hubbard S.S."/>
            <person name="Banfield J.F."/>
        </authorList>
    </citation>
    <scope>NUCLEOTIDE SEQUENCE [LARGE SCALE GENOMIC DNA]</scope>
</reference>
<protein>
    <recommendedName>
        <fullName evidence="1">Gamma-glutamylcyclotransferase AIG2-like domain-containing protein</fullName>
    </recommendedName>
</protein>
<evidence type="ECO:0000313" key="2">
    <source>
        <dbReference type="EMBL" id="OFW58517.1"/>
    </source>
</evidence>
<dbReference type="InterPro" id="IPR013024">
    <property type="entry name" value="GGCT-like"/>
</dbReference>
<proteinExistence type="predicted"/>
<organism evidence="2 3">
    <name type="scientific">Candidatus Solincola sediminis</name>
    <dbReference type="NCBI Taxonomy" id="1797199"/>
    <lineage>
        <taxon>Bacteria</taxon>
        <taxon>Bacillati</taxon>
        <taxon>Actinomycetota</taxon>
        <taxon>Candidatus Geothermincolia</taxon>
        <taxon>Candidatus Geothermincolales</taxon>
        <taxon>Candidatus Geothermincolaceae</taxon>
        <taxon>Candidatus Solincola</taxon>
    </lineage>
</organism>
<dbReference type="Gene3D" id="3.10.490.10">
    <property type="entry name" value="Gamma-glutamyl cyclotransferase-like"/>
    <property type="match status" value="1"/>
</dbReference>
<evidence type="ECO:0000313" key="3">
    <source>
        <dbReference type="Proteomes" id="UP000177876"/>
    </source>
</evidence>
<dbReference type="AlphaFoldDB" id="A0A1F2WNT2"/>
<dbReference type="Pfam" id="PF06094">
    <property type="entry name" value="GGACT"/>
    <property type="match status" value="1"/>
</dbReference>
<dbReference type="CDD" id="cd06661">
    <property type="entry name" value="GGCT_like"/>
    <property type="match status" value="1"/>
</dbReference>
<accession>A0A1F2WNT2</accession>
<comment type="caution">
    <text evidence="2">The sequence shown here is derived from an EMBL/GenBank/DDBJ whole genome shotgun (WGS) entry which is preliminary data.</text>
</comment>
<dbReference type="Proteomes" id="UP000177876">
    <property type="component" value="Unassembled WGS sequence"/>
</dbReference>
<evidence type="ECO:0000259" key="1">
    <source>
        <dbReference type="Pfam" id="PF06094"/>
    </source>
</evidence>
<dbReference type="InterPro" id="IPR009288">
    <property type="entry name" value="AIG2-like_dom"/>
</dbReference>
<sequence>MEKPPVFVYGTLKQGEKLFHHISHTVKEILPAYIEGTLYDTPFGYPLLVCGNAEDSPRITGTLLIPLDDLYDEMVRIIDVIEGEAGFSKELKEVTLESGSRLGAIVHCYHEPPPYAQPFYGTEWP</sequence>
<gene>
    <name evidence="2" type="ORF">A2Y75_02920</name>
</gene>
<dbReference type="STRING" id="1797197.A2Y75_02920"/>
<feature type="domain" description="Gamma-glutamylcyclotransferase AIG2-like" evidence="1">
    <location>
        <begin position="6"/>
        <end position="124"/>
    </location>
</feature>
<dbReference type="EMBL" id="MELK01000022">
    <property type="protein sequence ID" value="OFW58517.1"/>
    <property type="molecule type" value="Genomic_DNA"/>
</dbReference>
<dbReference type="InterPro" id="IPR036568">
    <property type="entry name" value="GGCT-like_sf"/>
</dbReference>
<name>A0A1F2WNT2_9ACTN</name>
<dbReference type="SUPFAM" id="SSF110857">
    <property type="entry name" value="Gamma-glutamyl cyclotransferase-like"/>
    <property type="match status" value="1"/>
</dbReference>